<organism evidence="10 11">
    <name type="scientific">Caldovatus sediminis</name>
    <dbReference type="NCBI Taxonomy" id="2041189"/>
    <lineage>
        <taxon>Bacteria</taxon>
        <taxon>Pseudomonadati</taxon>
        <taxon>Pseudomonadota</taxon>
        <taxon>Alphaproteobacteria</taxon>
        <taxon>Acetobacterales</taxon>
        <taxon>Roseomonadaceae</taxon>
        <taxon>Caldovatus</taxon>
    </lineage>
</organism>
<feature type="transmembrane region" description="Helical" evidence="8">
    <location>
        <begin position="237"/>
        <end position="262"/>
    </location>
</feature>
<keyword evidence="3" id="KW-1003">Cell membrane</keyword>
<dbReference type="InterPro" id="IPR011701">
    <property type="entry name" value="MFS"/>
</dbReference>
<evidence type="ECO:0000256" key="8">
    <source>
        <dbReference type="SAM" id="Phobius"/>
    </source>
</evidence>
<evidence type="ECO:0000256" key="6">
    <source>
        <dbReference type="ARBA" id="ARBA00023136"/>
    </source>
</evidence>
<feature type="transmembrane region" description="Helical" evidence="8">
    <location>
        <begin position="385"/>
        <end position="404"/>
    </location>
</feature>
<comment type="subcellular location">
    <subcellularLocation>
        <location evidence="1">Cell membrane</location>
        <topology evidence="1">Multi-pass membrane protein</topology>
    </subcellularLocation>
</comment>
<dbReference type="InterPro" id="IPR036259">
    <property type="entry name" value="MFS_trans_sf"/>
</dbReference>
<evidence type="ECO:0000256" key="3">
    <source>
        <dbReference type="ARBA" id="ARBA00022475"/>
    </source>
</evidence>
<dbReference type="AlphaFoldDB" id="A0A8J2Z9R6"/>
<feature type="transmembrane region" description="Helical" evidence="8">
    <location>
        <begin position="62"/>
        <end position="87"/>
    </location>
</feature>
<feature type="domain" description="Major facilitator superfamily (MFS) profile" evidence="9">
    <location>
        <begin position="45"/>
        <end position="407"/>
    </location>
</feature>
<accession>A0A8J2Z9R6</accession>
<evidence type="ECO:0000313" key="11">
    <source>
        <dbReference type="Proteomes" id="UP000597507"/>
    </source>
</evidence>
<evidence type="ECO:0000259" key="9">
    <source>
        <dbReference type="PROSITE" id="PS50850"/>
    </source>
</evidence>
<feature type="transmembrane region" description="Helical" evidence="8">
    <location>
        <begin position="108"/>
        <end position="128"/>
    </location>
</feature>
<evidence type="ECO:0000256" key="2">
    <source>
        <dbReference type="ARBA" id="ARBA00022448"/>
    </source>
</evidence>
<dbReference type="Pfam" id="PF07690">
    <property type="entry name" value="MFS_1"/>
    <property type="match status" value="1"/>
</dbReference>
<name>A0A8J2Z9R6_9PROT</name>
<evidence type="ECO:0000256" key="1">
    <source>
        <dbReference type="ARBA" id="ARBA00004651"/>
    </source>
</evidence>
<keyword evidence="6 8" id="KW-0472">Membrane</keyword>
<keyword evidence="11" id="KW-1185">Reference proteome</keyword>
<dbReference type="GO" id="GO:0022857">
    <property type="term" value="F:transmembrane transporter activity"/>
    <property type="evidence" value="ECO:0007669"/>
    <property type="project" value="InterPro"/>
</dbReference>
<dbReference type="PANTHER" id="PTHR23517:SF3">
    <property type="entry name" value="INTEGRAL MEMBRANE TRANSPORT PROTEIN"/>
    <property type="match status" value="1"/>
</dbReference>
<dbReference type="GO" id="GO:0005886">
    <property type="term" value="C:plasma membrane"/>
    <property type="evidence" value="ECO:0007669"/>
    <property type="project" value="UniProtKB-SubCell"/>
</dbReference>
<gene>
    <name evidence="10" type="ORF">GCM10010964_14360</name>
</gene>
<dbReference type="PANTHER" id="PTHR23517">
    <property type="entry name" value="RESISTANCE PROTEIN MDTM, PUTATIVE-RELATED-RELATED"/>
    <property type="match status" value="1"/>
</dbReference>
<dbReference type="EMBL" id="BMKS01000003">
    <property type="protein sequence ID" value="GGG27548.1"/>
    <property type="molecule type" value="Genomic_DNA"/>
</dbReference>
<dbReference type="InterPro" id="IPR020846">
    <property type="entry name" value="MFS_dom"/>
</dbReference>
<dbReference type="InterPro" id="IPR050171">
    <property type="entry name" value="MFS_Transporters"/>
</dbReference>
<keyword evidence="2" id="KW-0813">Transport</keyword>
<evidence type="ECO:0000313" key="10">
    <source>
        <dbReference type="EMBL" id="GGG27548.1"/>
    </source>
</evidence>
<keyword evidence="5 8" id="KW-1133">Transmembrane helix</keyword>
<feature type="transmembrane region" description="Helical" evidence="8">
    <location>
        <begin position="173"/>
        <end position="190"/>
    </location>
</feature>
<dbReference type="RefSeq" id="WP_188899322.1">
    <property type="nucleotide sequence ID" value="NZ_BMKS01000003.1"/>
</dbReference>
<comment type="caution">
    <text evidence="10">The sequence shown here is derived from an EMBL/GenBank/DDBJ whole genome shotgun (WGS) entry which is preliminary data.</text>
</comment>
<evidence type="ECO:0000256" key="5">
    <source>
        <dbReference type="ARBA" id="ARBA00022989"/>
    </source>
</evidence>
<dbReference type="Gene3D" id="1.20.1250.20">
    <property type="entry name" value="MFS general substrate transporter like domains"/>
    <property type="match status" value="2"/>
</dbReference>
<keyword evidence="4 8" id="KW-0812">Transmembrane</keyword>
<evidence type="ECO:0000256" key="4">
    <source>
        <dbReference type="ARBA" id="ARBA00022692"/>
    </source>
</evidence>
<feature type="transmembrane region" description="Helical" evidence="8">
    <location>
        <begin position="140"/>
        <end position="161"/>
    </location>
</feature>
<evidence type="ECO:0000256" key="7">
    <source>
        <dbReference type="SAM" id="MobiDB-lite"/>
    </source>
</evidence>
<feature type="transmembrane region" description="Helical" evidence="8">
    <location>
        <begin position="299"/>
        <end position="332"/>
    </location>
</feature>
<dbReference type="Proteomes" id="UP000597507">
    <property type="component" value="Unassembled WGS sequence"/>
</dbReference>
<feature type="region of interest" description="Disordered" evidence="7">
    <location>
        <begin position="1"/>
        <end position="29"/>
    </location>
</feature>
<protein>
    <recommendedName>
        <fullName evidence="9">Major facilitator superfamily (MFS) profile domain-containing protein</fullName>
    </recommendedName>
</protein>
<proteinExistence type="predicted"/>
<dbReference type="PROSITE" id="PS50850">
    <property type="entry name" value="MFS"/>
    <property type="match status" value="1"/>
</dbReference>
<dbReference type="SUPFAM" id="SSF103473">
    <property type="entry name" value="MFS general substrate transporter"/>
    <property type="match status" value="1"/>
</dbReference>
<sequence>MPQGDPTAPRAETSAAQGPDTPDARPHAALWPGVAPSGRAAADRASRDAAVMLGLTLPGDTLLYLLLPLHAAAFGVSLAEAGLLLAANRLVRIIGYGWVARFYTRRGPRASCILAVLGAAAAAGFYAFSHGVWWLLVGRLLWGLAFAAMNIATQALATALAEGAARRSGTSRAIISTGPMLGLLAGAVLAELQGPRVVFMALAAVSLLALPLARRLPDGPGEALRPAGLRFGLPARLDVWSFVQGMALDGVFILGLSVLAAAALPHGAALAAGAALASRYASEILLAPPAGRLAERFGALPVLVAVSMVSAAGIALVGLGALWIGAVAVVGLRGLLQPLPAPVAAAANPGPARVPALARMATWRDMGAGVGPLVAGMLLPLVPPALLYGGTALALALASLALLPRFGGAGRQARGGAGRYTP</sequence>
<reference evidence="10 11" key="1">
    <citation type="journal article" date="2014" name="Int. J. Syst. Evol. Microbiol.">
        <title>Complete genome sequence of Corynebacterium casei LMG S-19264T (=DSM 44701T), isolated from a smear-ripened cheese.</title>
        <authorList>
            <consortium name="US DOE Joint Genome Institute (JGI-PGF)"/>
            <person name="Walter F."/>
            <person name="Albersmeier A."/>
            <person name="Kalinowski J."/>
            <person name="Ruckert C."/>
        </authorList>
    </citation>
    <scope>NUCLEOTIDE SEQUENCE [LARGE SCALE GENOMIC DNA]</scope>
    <source>
        <strain evidence="10 11">CGMCC 1.16330</strain>
    </source>
</reference>